<name>A0ABM7DSR5_9GAMM</name>
<dbReference type="EMBL" id="CP020373">
    <property type="protein sequence ID" value="AZQ12752.1"/>
    <property type="molecule type" value="Genomic_DNA"/>
</dbReference>
<dbReference type="InterPro" id="IPR036388">
    <property type="entry name" value="WH-like_DNA-bd_sf"/>
</dbReference>
<dbReference type="InterPro" id="IPR057666">
    <property type="entry name" value="DrpA_SLOG"/>
</dbReference>
<dbReference type="SUPFAM" id="SSF102405">
    <property type="entry name" value="MCP/YpsA-like"/>
    <property type="match status" value="1"/>
</dbReference>
<comment type="similarity">
    <text evidence="1">Belongs to the DprA/Smf family.</text>
</comment>
<evidence type="ECO:0000259" key="2">
    <source>
        <dbReference type="Pfam" id="PF02481"/>
    </source>
</evidence>
<evidence type="ECO:0000313" key="4">
    <source>
        <dbReference type="EMBL" id="AZQ12752.1"/>
    </source>
</evidence>
<proteinExistence type="inferred from homology"/>
<dbReference type="RefSeq" id="WP_126168898.1">
    <property type="nucleotide sequence ID" value="NZ_CP020373.1"/>
</dbReference>
<keyword evidence="5" id="KW-1185">Reference proteome</keyword>
<feature type="domain" description="Smf/DprA SLOG" evidence="2">
    <location>
        <begin position="49"/>
        <end position="257"/>
    </location>
</feature>
<accession>A0ABM7DSR5</accession>
<dbReference type="Pfam" id="PF02481">
    <property type="entry name" value="DNA_processg_A"/>
    <property type="match status" value="1"/>
</dbReference>
<reference evidence="5" key="1">
    <citation type="submission" date="2017-03" db="EMBL/GenBank/DDBJ databases">
        <title>Full genome sequence of a non-lethal Shewanella isolate that potentiates virulence of Vibio parahaemolyticus causing acute hepatopancreatic necrosis disease (AHPND) in shrimp.</title>
        <authorList>
            <person name="Prachumwat A."/>
            <person name="Sritunyalucksana K."/>
        </authorList>
    </citation>
    <scope>NUCLEOTIDE SEQUENCE [LARGE SCALE GENOMIC DNA]</scope>
    <source>
        <strain evidence="5">TH2012</strain>
    </source>
</reference>
<gene>
    <name evidence="4" type="ORF">STH12_03697</name>
</gene>
<protein>
    <recommendedName>
        <fullName evidence="6">DprA winged helix domain-containing protein</fullName>
    </recommendedName>
</protein>
<evidence type="ECO:0008006" key="6">
    <source>
        <dbReference type="Google" id="ProtNLM"/>
    </source>
</evidence>
<dbReference type="Pfam" id="PF17782">
    <property type="entry name" value="WHD_DprA"/>
    <property type="match status" value="1"/>
</dbReference>
<dbReference type="Proteomes" id="UP000278437">
    <property type="component" value="Chromosome"/>
</dbReference>
<feature type="domain" description="DprA winged helix" evidence="3">
    <location>
        <begin position="281"/>
        <end position="331"/>
    </location>
</feature>
<evidence type="ECO:0000256" key="1">
    <source>
        <dbReference type="ARBA" id="ARBA00006525"/>
    </source>
</evidence>
<dbReference type="InterPro" id="IPR041614">
    <property type="entry name" value="DprA_WH"/>
</dbReference>
<dbReference type="NCBIfam" id="TIGR00732">
    <property type="entry name" value="dprA"/>
    <property type="match status" value="1"/>
</dbReference>
<evidence type="ECO:0000313" key="5">
    <source>
        <dbReference type="Proteomes" id="UP000278437"/>
    </source>
</evidence>
<dbReference type="Gene3D" id="3.40.50.450">
    <property type="match status" value="1"/>
</dbReference>
<sequence length="338" mass="36617">MDVDELRQRLESDSGSLPLPPSLRSGLTIDYRKVDLALQWQETSELHHLLCPDSDCYPPLLKNISDPPPLLFVKGQPQALLVPAVAMVGSRTASYTGLQTARKLAADLASRGLAVVSGLAAGIDGACHQGCLSVGGVTHGILGTGIEQVYPKKHLGLYQDIQTKGCIVSELWPDVGVFAGNFPKRNRIVAGIALGTVVVEAARKSGSLISARLAMEEGREVFAVPGNILDERHQGCHDLLRQGAKLVCEAADIVEELDAMLRCQLDMLPQRPHIQAEIGQELPYPELLASVEYETTPLDRLVEHSGKPIDLVLEQILELELQGWVAAVPGGYVRIRRN</sequence>
<organism evidence="4 5">
    <name type="scientific">Shewanella khirikhana</name>
    <dbReference type="NCBI Taxonomy" id="1965282"/>
    <lineage>
        <taxon>Bacteria</taxon>
        <taxon>Pseudomonadati</taxon>
        <taxon>Pseudomonadota</taxon>
        <taxon>Gammaproteobacteria</taxon>
        <taxon>Alteromonadales</taxon>
        <taxon>Shewanellaceae</taxon>
        <taxon>Shewanella</taxon>
    </lineage>
</organism>
<dbReference type="PANTHER" id="PTHR43022:SF1">
    <property type="entry name" value="PROTEIN SMF"/>
    <property type="match status" value="1"/>
</dbReference>
<dbReference type="PANTHER" id="PTHR43022">
    <property type="entry name" value="PROTEIN SMF"/>
    <property type="match status" value="1"/>
</dbReference>
<dbReference type="InterPro" id="IPR003488">
    <property type="entry name" value="DprA"/>
</dbReference>
<evidence type="ECO:0000259" key="3">
    <source>
        <dbReference type="Pfam" id="PF17782"/>
    </source>
</evidence>
<dbReference type="Gene3D" id="1.10.10.10">
    <property type="entry name" value="Winged helix-like DNA-binding domain superfamily/Winged helix DNA-binding domain"/>
    <property type="match status" value="1"/>
</dbReference>